<comment type="caution">
    <text evidence="7">The sequence shown here is derived from an EMBL/GenBank/DDBJ whole genome shotgun (WGS) entry which is preliminary data.</text>
</comment>
<evidence type="ECO:0000256" key="2">
    <source>
        <dbReference type="ARBA" id="ARBA00022481"/>
    </source>
</evidence>
<evidence type="ECO:0000256" key="5">
    <source>
        <dbReference type="ARBA" id="ARBA00023136"/>
    </source>
</evidence>
<dbReference type="Gene3D" id="3.30.700.10">
    <property type="entry name" value="Glycoprotein, Type 4 Pilin"/>
    <property type="match status" value="1"/>
</dbReference>
<evidence type="ECO:0000256" key="1">
    <source>
        <dbReference type="ARBA" id="ARBA00004167"/>
    </source>
</evidence>
<dbReference type="NCBIfam" id="TIGR02532">
    <property type="entry name" value="IV_pilin_GFxxxE"/>
    <property type="match status" value="1"/>
</dbReference>
<feature type="transmembrane region" description="Helical" evidence="6">
    <location>
        <begin position="12"/>
        <end position="34"/>
    </location>
</feature>
<dbReference type="GO" id="GO:0016020">
    <property type="term" value="C:membrane"/>
    <property type="evidence" value="ECO:0007669"/>
    <property type="project" value="UniProtKB-SubCell"/>
</dbReference>
<dbReference type="Pfam" id="PF07963">
    <property type="entry name" value="N_methyl"/>
    <property type="match status" value="1"/>
</dbReference>
<comment type="subcellular location">
    <subcellularLocation>
        <location evidence="1">Membrane</location>
        <topology evidence="1">Single-pass membrane protein</topology>
    </subcellularLocation>
</comment>
<evidence type="ECO:0000313" key="7">
    <source>
        <dbReference type="EMBL" id="HED10775.1"/>
    </source>
</evidence>
<proteinExistence type="predicted"/>
<protein>
    <submittedName>
        <fullName evidence="7">Prepilin-type N-terminal cleavage/methylation domain-containing protein</fullName>
    </submittedName>
</protein>
<keyword evidence="3 6" id="KW-0812">Transmembrane</keyword>
<dbReference type="AlphaFoldDB" id="A0A7V1LMN3"/>
<dbReference type="InterPro" id="IPR012902">
    <property type="entry name" value="N_methyl_site"/>
</dbReference>
<keyword evidence="5 6" id="KW-0472">Membrane</keyword>
<reference evidence="7" key="1">
    <citation type="journal article" date="2020" name="mSystems">
        <title>Genome- and Community-Level Interaction Insights into Carbon Utilization and Element Cycling Functions of Hydrothermarchaeota in Hydrothermal Sediment.</title>
        <authorList>
            <person name="Zhou Z."/>
            <person name="Liu Y."/>
            <person name="Xu W."/>
            <person name="Pan J."/>
            <person name="Luo Z.H."/>
            <person name="Li M."/>
        </authorList>
    </citation>
    <scope>NUCLEOTIDE SEQUENCE [LARGE SCALE GENOMIC DNA]</scope>
    <source>
        <strain evidence="7">HyVt-456</strain>
    </source>
</reference>
<dbReference type="PANTHER" id="PTHR30093:SF44">
    <property type="entry name" value="TYPE II SECRETION SYSTEM CORE PROTEIN G"/>
    <property type="match status" value="1"/>
</dbReference>
<keyword evidence="2" id="KW-0488">Methylation</keyword>
<sequence length="115" mass="12238">MRVQNNQSGFTLMELIVVVVIIGILAAIAVPKYFDLTSNATASANKANAKAIEAAILMEYSNKLMSNSSTTLKSIVDAYNDDSDAFFIGGKTPKTPSGGSYTVKVDDDGFLSVTY</sequence>
<dbReference type="Proteomes" id="UP000886005">
    <property type="component" value="Unassembled WGS sequence"/>
</dbReference>
<name>A0A7V1LMN3_CALAY</name>
<dbReference type="InterPro" id="IPR045584">
    <property type="entry name" value="Pilin-like"/>
</dbReference>
<dbReference type="SUPFAM" id="SSF54523">
    <property type="entry name" value="Pili subunits"/>
    <property type="match status" value="1"/>
</dbReference>
<keyword evidence="4 6" id="KW-1133">Transmembrane helix</keyword>
<organism evidence="7">
    <name type="scientific">Caldithrix abyssi</name>
    <dbReference type="NCBI Taxonomy" id="187145"/>
    <lineage>
        <taxon>Bacteria</taxon>
        <taxon>Pseudomonadati</taxon>
        <taxon>Calditrichota</taxon>
        <taxon>Calditrichia</taxon>
        <taxon>Calditrichales</taxon>
        <taxon>Calditrichaceae</taxon>
        <taxon>Caldithrix</taxon>
    </lineage>
</organism>
<gene>
    <name evidence="7" type="ORF">ENJ10_08805</name>
</gene>
<evidence type="ECO:0000256" key="6">
    <source>
        <dbReference type="SAM" id="Phobius"/>
    </source>
</evidence>
<evidence type="ECO:0000256" key="3">
    <source>
        <dbReference type="ARBA" id="ARBA00022692"/>
    </source>
</evidence>
<evidence type="ECO:0000256" key="4">
    <source>
        <dbReference type="ARBA" id="ARBA00022989"/>
    </source>
</evidence>
<dbReference type="PANTHER" id="PTHR30093">
    <property type="entry name" value="GENERAL SECRETION PATHWAY PROTEIN G"/>
    <property type="match status" value="1"/>
</dbReference>
<dbReference type="EMBL" id="DRLD01000243">
    <property type="protein sequence ID" value="HED10775.1"/>
    <property type="molecule type" value="Genomic_DNA"/>
</dbReference>
<accession>A0A7V1LMN3</accession>